<gene>
    <name evidence="4" type="ORF">QTP70_014372</name>
</gene>
<dbReference type="InterPro" id="IPR027417">
    <property type="entry name" value="P-loop_NTPase"/>
</dbReference>
<name>A0AAE0QD32_9TELE</name>
<dbReference type="CDD" id="cd00071">
    <property type="entry name" value="GMPK"/>
    <property type="match status" value="1"/>
</dbReference>
<evidence type="ECO:0000313" key="4">
    <source>
        <dbReference type="EMBL" id="KAK3517648.1"/>
    </source>
</evidence>
<evidence type="ECO:0000313" key="5">
    <source>
        <dbReference type="Proteomes" id="UP001274896"/>
    </source>
</evidence>
<dbReference type="Gene3D" id="3.40.50.300">
    <property type="entry name" value="P-loop containing nucleotide triphosphate hydrolases"/>
    <property type="match status" value="1"/>
</dbReference>
<feature type="compositionally biased region" description="Basic and acidic residues" evidence="2">
    <location>
        <begin position="640"/>
        <end position="652"/>
    </location>
</feature>
<evidence type="ECO:0000259" key="3">
    <source>
        <dbReference type="PROSITE" id="PS50052"/>
    </source>
</evidence>
<keyword evidence="5" id="KW-1185">Reference proteome</keyword>
<feature type="region of interest" description="Disordered" evidence="2">
    <location>
        <begin position="840"/>
        <end position="883"/>
    </location>
</feature>
<feature type="compositionally biased region" description="Basic and acidic residues" evidence="2">
    <location>
        <begin position="659"/>
        <end position="685"/>
    </location>
</feature>
<keyword evidence="1" id="KW-0808">Transferase</keyword>
<dbReference type="PANTHER" id="PTHR23117">
    <property type="entry name" value="GUANYLATE KINASE-RELATED"/>
    <property type="match status" value="1"/>
</dbReference>
<feature type="region of interest" description="Disordered" evidence="2">
    <location>
        <begin position="515"/>
        <end position="720"/>
    </location>
</feature>
<dbReference type="InterPro" id="IPR032675">
    <property type="entry name" value="LRR_dom_sf"/>
</dbReference>
<dbReference type="PANTHER" id="PTHR23117:SF18">
    <property type="entry name" value="LEUCINE-RICH REPEAT AND GUANYLATE KINASE DOMAIN-CONTAINING PROTEIN"/>
    <property type="match status" value="1"/>
</dbReference>
<dbReference type="GO" id="GO:0004385">
    <property type="term" value="F:GMP kinase activity"/>
    <property type="evidence" value="ECO:0007669"/>
    <property type="project" value="TreeGrafter"/>
</dbReference>
<dbReference type="GO" id="GO:0005829">
    <property type="term" value="C:cytosol"/>
    <property type="evidence" value="ECO:0007669"/>
    <property type="project" value="TreeGrafter"/>
</dbReference>
<accession>A0AAE0QD32</accession>
<feature type="compositionally biased region" description="Low complexity" evidence="2">
    <location>
        <begin position="852"/>
        <end position="861"/>
    </location>
</feature>
<dbReference type="PROSITE" id="PS50052">
    <property type="entry name" value="GUANYLATE_KINASE_2"/>
    <property type="match status" value="1"/>
</dbReference>
<dbReference type="InterPro" id="IPR001611">
    <property type="entry name" value="Leu-rich_rpt"/>
</dbReference>
<dbReference type="InterPro" id="IPR008145">
    <property type="entry name" value="GK/Ca_channel_bsu"/>
</dbReference>
<dbReference type="Pfam" id="PF00625">
    <property type="entry name" value="Guanylate_kin"/>
    <property type="match status" value="1"/>
</dbReference>
<dbReference type="SUPFAM" id="SSF52540">
    <property type="entry name" value="P-loop containing nucleoside triphosphate hydrolases"/>
    <property type="match status" value="1"/>
</dbReference>
<dbReference type="SUPFAM" id="SSF52058">
    <property type="entry name" value="L domain-like"/>
    <property type="match status" value="1"/>
</dbReference>
<protein>
    <recommendedName>
        <fullName evidence="3">Guanylate kinase-like domain-containing protein</fullName>
    </recommendedName>
</protein>
<feature type="domain" description="Guanylate kinase-like" evidence="3">
    <location>
        <begin position="325"/>
        <end position="508"/>
    </location>
</feature>
<reference evidence="4" key="1">
    <citation type="submission" date="2023-06" db="EMBL/GenBank/DDBJ databases">
        <title>Male Hemibagrus guttatus genome.</title>
        <authorList>
            <person name="Bian C."/>
        </authorList>
    </citation>
    <scope>NUCLEOTIDE SEQUENCE</scope>
    <source>
        <strain evidence="4">Male_cb2023</strain>
        <tissue evidence="4">Muscle</tissue>
    </source>
</reference>
<dbReference type="SMART" id="SM00365">
    <property type="entry name" value="LRR_SD22"/>
    <property type="match status" value="5"/>
</dbReference>
<dbReference type="InterPro" id="IPR008144">
    <property type="entry name" value="Guanylate_kin-like_dom"/>
</dbReference>
<dbReference type="Pfam" id="PF14580">
    <property type="entry name" value="LRR_9"/>
    <property type="match status" value="1"/>
</dbReference>
<feature type="compositionally biased region" description="Polar residues" evidence="2">
    <location>
        <begin position="524"/>
        <end position="533"/>
    </location>
</feature>
<feature type="compositionally biased region" description="Low complexity" evidence="2">
    <location>
        <begin position="934"/>
        <end position="952"/>
    </location>
</feature>
<feature type="compositionally biased region" description="Polar residues" evidence="2">
    <location>
        <begin position="544"/>
        <end position="553"/>
    </location>
</feature>
<organism evidence="4 5">
    <name type="scientific">Hemibagrus guttatus</name>
    <dbReference type="NCBI Taxonomy" id="175788"/>
    <lineage>
        <taxon>Eukaryota</taxon>
        <taxon>Metazoa</taxon>
        <taxon>Chordata</taxon>
        <taxon>Craniata</taxon>
        <taxon>Vertebrata</taxon>
        <taxon>Euteleostomi</taxon>
        <taxon>Actinopterygii</taxon>
        <taxon>Neopterygii</taxon>
        <taxon>Teleostei</taxon>
        <taxon>Ostariophysi</taxon>
        <taxon>Siluriformes</taxon>
        <taxon>Bagridae</taxon>
        <taxon>Hemibagrus</taxon>
    </lineage>
</organism>
<evidence type="ECO:0000256" key="2">
    <source>
        <dbReference type="SAM" id="MobiDB-lite"/>
    </source>
</evidence>
<sequence>MKDGELTEDEVSKHLSDLGRSATGLQHVYLSLSVPRKSLKNVSILSTYIHIQKLELPHNKIKDLSCVSHMPYLIKLDASHNEIFDFFGFQPPKNLKEVDFSHNRISSMKDLSAYTSLRKLILGFVNLDQVLHWLDNFISEIRGLEKCSSLTHLSMEHNKILCISGLRNLPLRQLCLKGNLIKRIENLQTLRSLQILDLSSNRIQSLSGLQDLHLLGNINLESNMIGEIKECTHVQYLLLLRELNLKRNPIQEQPDYRLAVIFILNHLTVMDEQPVTVEEKVSAVNKYDPSLELVAARDHMTHVMYQHIQPQGIFDSTLPSLDTPYPMLVLTGPQACGKRELAHKLCHEYSDYFGYGTCHTTRGPYFGEEDGCDYHFVQNEEFQNMIRMGYFVQTMQYGGNWYGLSRESIESVAREGLACCVHMELEGVFSLKASYFEPRYILLIPTKTEDYISHMKARGFYTDAQIEKAMSRIDLYAKINRERPGFFDSVILCDDRKQAYSALKQLIKEYLGLEEQEKEGGRSTRGTPQNTTAGAAPDAPNPSPSQKVRSSDGSWGGARNVERPVGGARSRARHLGGEREAKARRVGGSEDQGEASGGNEDQGEASGGNEDQGEASGGNEDQGEASGGNEDQGEASGGSEKPERDKWGEQRTRRQGQRVRRDVHNRAEAPNDVHSRAAEPSDVHSRAAAPSDVHSRAAAPSDVHRRALAPSDVHRRTTAPWRRCPSRWGLELPKGREGGSKVQLILSSADNSHLIAYKYEGGESTAAKKIEANPTDAYSQNYYSKVQARLLPQKTSAELASIHRRQQMVREALVGKIPRAYTHLFKRYVHTSPSLLTPYSQSCDHNEDSSSEESCASSGLSMNSSAGVRSVGSPAEGLDAGSGQKVEPLDVSLLWQNLETLKGKNHTYLSDDLSETKVLSLLLITYEHVEPGLSPDSSRSSPTVVSSPGRPGSKAKPILPPIPQGRKATEFVSKQQMTVQAGQVDEGLP</sequence>
<evidence type="ECO:0000256" key="1">
    <source>
        <dbReference type="ARBA" id="ARBA00022679"/>
    </source>
</evidence>
<dbReference type="Proteomes" id="UP001274896">
    <property type="component" value="Unassembled WGS sequence"/>
</dbReference>
<proteinExistence type="predicted"/>
<dbReference type="PROSITE" id="PS51450">
    <property type="entry name" value="LRR"/>
    <property type="match status" value="5"/>
</dbReference>
<dbReference type="AlphaFoldDB" id="A0AAE0QD32"/>
<dbReference type="Gene3D" id="3.80.10.10">
    <property type="entry name" value="Ribonuclease Inhibitor"/>
    <property type="match status" value="2"/>
</dbReference>
<comment type="caution">
    <text evidence="4">The sequence shown here is derived from an EMBL/GenBank/DDBJ whole genome shotgun (WGS) entry which is preliminary data.</text>
</comment>
<dbReference type="FunFam" id="3.40.50.300:FF:000828">
    <property type="entry name" value="leucine-rich repeat and guanylate kinase domain-containing protein-like"/>
    <property type="match status" value="1"/>
</dbReference>
<dbReference type="EMBL" id="JAUCMX010000018">
    <property type="protein sequence ID" value="KAK3517648.1"/>
    <property type="molecule type" value="Genomic_DNA"/>
</dbReference>
<feature type="region of interest" description="Disordered" evidence="2">
    <location>
        <begin position="931"/>
        <end position="964"/>
    </location>
</feature>
<dbReference type="SMART" id="SM00072">
    <property type="entry name" value="GuKc"/>
    <property type="match status" value="1"/>
</dbReference>